<reference evidence="1" key="1">
    <citation type="submission" date="2022-03" db="EMBL/GenBank/DDBJ databases">
        <authorList>
            <person name="Martin C."/>
        </authorList>
    </citation>
    <scope>NUCLEOTIDE SEQUENCE</scope>
</reference>
<protein>
    <submittedName>
        <fullName evidence="1">Uncharacterized protein</fullName>
    </submittedName>
</protein>
<evidence type="ECO:0000313" key="2">
    <source>
        <dbReference type="Proteomes" id="UP000749559"/>
    </source>
</evidence>
<dbReference type="Proteomes" id="UP000749559">
    <property type="component" value="Unassembled WGS sequence"/>
</dbReference>
<dbReference type="AlphaFoldDB" id="A0A8S4NRC6"/>
<dbReference type="OrthoDB" id="6152270at2759"/>
<organism evidence="1 2">
    <name type="scientific">Owenia fusiformis</name>
    <name type="common">Polychaete worm</name>
    <dbReference type="NCBI Taxonomy" id="6347"/>
    <lineage>
        <taxon>Eukaryota</taxon>
        <taxon>Metazoa</taxon>
        <taxon>Spiralia</taxon>
        <taxon>Lophotrochozoa</taxon>
        <taxon>Annelida</taxon>
        <taxon>Polychaeta</taxon>
        <taxon>Sedentaria</taxon>
        <taxon>Canalipalpata</taxon>
        <taxon>Sabellida</taxon>
        <taxon>Oweniida</taxon>
        <taxon>Oweniidae</taxon>
        <taxon>Owenia</taxon>
    </lineage>
</organism>
<proteinExistence type="predicted"/>
<dbReference type="EMBL" id="CAIIXF020000005">
    <property type="protein sequence ID" value="CAH1783448.1"/>
    <property type="molecule type" value="Genomic_DNA"/>
</dbReference>
<name>A0A8S4NRC6_OWEFU</name>
<sequence>APQVNHPNSHNESDYSNYYDEIAEAACTAMNTAGGFTYAVRRECPTSRTCSVICSNQSLRAQDGQVASRSMRCLNALHVYNNRPQFAHGHTSGIEKLSLKTYRYNSCTGSSCGPNYCCCRA</sequence>
<gene>
    <name evidence="1" type="ORF">OFUS_LOCUS9794</name>
</gene>
<feature type="non-terminal residue" evidence="1">
    <location>
        <position position="1"/>
    </location>
</feature>
<accession>A0A8S4NRC6</accession>
<comment type="caution">
    <text evidence="1">The sequence shown here is derived from an EMBL/GenBank/DDBJ whole genome shotgun (WGS) entry which is preliminary data.</text>
</comment>
<keyword evidence="2" id="KW-1185">Reference proteome</keyword>
<evidence type="ECO:0000313" key="1">
    <source>
        <dbReference type="EMBL" id="CAH1783448.1"/>
    </source>
</evidence>